<dbReference type="InterPro" id="IPR000719">
    <property type="entry name" value="Prot_kinase_dom"/>
</dbReference>
<feature type="region of interest" description="Disordered" evidence="4">
    <location>
        <begin position="292"/>
        <end position="353"/>
    </location>
</feature>
<feature type="compositionally biased region" description="Low complexity" evidence="4">
    <location>
        <begin position="335"/>
        <end position="353"/>
    </location>
</feature>
<accession>A0ABN1RUN7</accession>
<dbReference type="InterPro" id="IPR019775">
    <property type="entry name" value="WD40_repeat_CS"/>
</dbReference>
<dbReference type="PROSITE" id="PS50011">
    <property type="entry name" value="PROTEIN_KINASE_DOM"/>
    <property type="match status" value="1"/>
</dbReference>
<protein>
    <recommendedName>
        <fullName evidence="5">Protein kinase domain-containing protein</fullName>
    </recommendedName>
</protein>
<evidence type="ECO:0000256" key="2">
    <source>
        <dbReference type="ARBA" id="ARBA00022737"/>
    </source>
</evidence>
<feature type="repeat" description="WD" evidence="3">
    <location>
        <begin position="581"/>
        <end position="622"/>
    </location>
</feature>
<dbReference type="Proteomes" id="UP001500665">
    <property type="component" value="Unassembled WGS sequence"/>
</dbReference>
<dbReference type="InterPro" id="IPR020472">
    <property type="entry name" value="WD40_PAC1"/>
</dbReference>
<evidence type="ECO:0000259" key="5">
    <source>
        <dbReference type="PROSITE" id="PS50011"/>
    </source>
</evidence>
<feature type="repeat" description="WD" evidence="3">
    <location>
        <begin position="539"/>
        <end position="580"/>
    </location>
</feature>
<dbReference type="PANTHER" id="PTHR19848:SF8">
    <property type="entry name" value="F-BOX AND WD REPEAT DOMAIN CONTAINING 7"/>
    <property type="match status" value="1"/>
</dbReference>
<evidence type="ECO:0000256" key="3">
    <source>
        <dbReference type="PROSITE-ProRule" id="PRU00221"/>
    </source>
</evidence>
<dbReference type="InterPro" id="IPR036322">
    <property type="entry name" value="WD40_repeat_dom_sf"/>
</dbReference>
<feature type="repeat" description="WD" evidence="3">
    <location>
        <begin position="497"/>
        <end position="538"/>
    </location>
</feature>
<organism evidence="6 7">
    <name type="scientific">Actinocorallia libanotica</name>
    <dbReference type="NCBI Taxonomy" id="46162"/>
    <lineage>
        <taxon>Bacteria</taxon>
        <taxon>Bacillati</taxon>
        <taxon>Actinomycetota</taxon>
        <taxon>Actinomycetes</taxon>
        <taxon>Streptosporangiales</taxon>
        <taxon>Thermomonosporaceae</taxon>
        <taxon>Actinocorallia</taxon>
    </lineage>
</organism>
<comment type="caution">
    <text evidence="6">The sequence shown here is derived from an EMBL/GenBank/DDBJ whole genome shotgun (WGS) entry which is preliminary data.</text>
</comment>
<dbReference type="InterPro" id="IPR008271">
    <property type="entry name" value="Ser/Thr_kinase_AS"/>
</dbReference>
<dbReference type="PROSITE" id="PS00678">
    <property type="entry name" value="WD_REPEATS_1"/>
    <property type="match status" value="3"/>
</dbReference>
<feature type="domain" description="Protein kinase" evidence="5">
    <location>
        <begin position="18"/>
        <end position="264"/>
    </location>
</feature>
<dbReference type="PROSITE" id="PS00108">
    <property type="entry name" value="PROTEIN_KINASE_ST"/>
    <property type="match status" value="1"/>
</dbReference>
<feature type="region of interest" description="Disordered" evidence="4">
    <location>
        <begin position="390"/>
        <end position="410"/>
    </location>
</feature>
<keyword evidence="2" id="KW-0677">Repeat</keyword>
<evidence type="ECO:0000256" key="1">
    <source>
        <dbReference type="ARBA" id="ARBA00022574"/>
    </source>
</evidence>
<dbReference type="InterPro" id="IPR011009">
    <property type="entry name" value="Kinase-like_dom_sf"/>
</dbReference>
<dbReference type="Gene3D" id="3.30.200.20">
    <property type="entry name" value="Phosphorylase Kinase, domain 1"/>
    <property type="match status" value="1"/>
</dbReference>
<evidence type="ECO:0000256" key="4">
    <source>
        <dbReference type="SAM" id="MobiDB-lite"/>
    </source>
</evidence>
<keyword evidence="1 3" id="KW-0853">WD repeat</keyword>
<dbReference type="Gene3D" id="1.10.510.10">
    <property type="entry name" value="Transferase(Phosphotransferase) domain 1"/>
    <property type="match status" value="1"/>
</dbReference>
<dbReference type="PROSITE" id="PS50082">
    <property type="entry name" value="WD_REPEATS_2"/>
    <property type="match status" value="5"/>
</dbReference>
<reference evidence="6 7" key="1">
    <citation type="journal article" date="2019" name="Int. J. Syst. Evol. Microbiol.">
        <title>The Global Catalogue of Microorganisms (GCM) 10K type strain sequencing project: providing services to taxonomists for standard genome sequencing and annotation.</title>
        <authorList>
            <consortium name="The Broad Institute Genomics Platform"/>
            <consortium name="The Broad Institute Genome Sequencing Center for Infectious Disease"/>
            <person name="Wu L."/>
            <person name="Ma J."/>
        </authorList>
    </citation>
    <scope>NUCLEOTIDE SEQUENCE [LARGE SCALE GENOMIC DNA]</scope>
    <source>
        <strain evidence="6 7">JCM 10696</strain>
    </source>
</reference>
<dbReference type="InterPro" id="IPR001680">
    <property type="entry name" value="WD40_rpt"/>
</dbReference>
<dbReference type="PROSITE" id="PS50294">
    <property type="entry name" value="WD_REPEATS_REGION"/>
    <property type="match status" value="5"/>
</dbReference>
<gene>
    <name evidence="6" type="ORF">GCM10009550_61830</name>
</gene>
<feature type="compositionally biased region" description="Low complexity" evidence="4">
    <location>
        <begin position="401"/>
        <end position="410"/>
    </location>
</feature>
<sequence>MSAASPLDRDDPRRIGGYRLVGRLGTGGQGVVYLAQAPDGRGVAVKVLHARLSRDPKARRRLLREIEALRRVRQFCTARVLDVDTSGDRPYVVSEYVPGPTLARLVRAEGPRGPDALERLATATLTALAAIHRAGIVHRDFKPGNIIYGPDGPRVIDFGLARITGGTATTDSIGTPAFVAPEVVSGATADARSDLFGWGVTLVFAATGTPAFGSDTIPAVLHRILHEEPDLTALTEPLRSVVASCLAKDPADRPTATGALLALLAHDGGPAEGEEGEEGDGLAETRLMELPGTAREEPPTGEPDAPVRHEELDGPATEPGGGSLGAAPTEPLGLPAPDGPNGPNEPDGSDALDALDALEGPARPGRRVLLGAAAGTALLAAIPAALLLRDGDGEPRPGGPPTLTGTAPPRRLTEAAVLPAQPDTVYAALYNADGTELFTSSAEAVLRWNVAERKVVRTYRGIRSSLELSPDGSTLASAASDNSARLVEVSGGRELKALAHPSWVAALSWSPDGTVLATGSHDGRARLWDTGTGKTLRVLEGHTDWVTSVDHSPDGRTLATASNDRTIRLWDTATGSPRRVLTGHAYWVQAVRFSPDGARLASGGADNTVRIWDTATGRLLAVLDGHRGRVDTVGFSRDGTALVSAGHDRTVRLWDAATGSATAVAAGHTDWVFAAGFGPDGTGLVTAGADRTIRLWRIS</sequence>
<name>A0ABN1RUN7_9ACTN</name>
<feature type="repeat" description="WD" evidence="3">
    <location>
        <begin position="623"/>
        <end position="664"/>
    </location>
</feature>
<dbReference type="InterPro" id="IPR015943">
    <property type="entry name" value="WD40/YVTN_repeat-like_dom_sf"/>
</dbReference>
<proteinExistence type="predicted"/>
<dbReference type="RefSeq" id="WP_344244746.1">
    <property type="nucleotide sequence ID" value="NZ_BAAAHH010000033.1"/>
</dbReference>
<dbReference type="SUPFAM" id="SSF56112">
    <property type="entry name" value="Protein kinase-like (PK-like)"/>
    <property type="match status" value="1"/>
</dbReference>
<dbReference type="SUPFAM" id="SSF50978">
    <property type="entry name" value="WD40 repeat-like"/>
    <property type="match status" value="1"/>
</dbReference>
<dbReference type="Pfam" id="PF00069">
    <property type="entry name" value="Pkinase"/>
    <property type="match status" value="1"/>
</dbReference>
<dbReference type="PANTHER" id="PTHR19848">
    <property type="entry name" value="WD40 REPEAT PROTEIN"/>
    <property type="match status" value="1"/>
</dbReference>
<feature type="repeat" description="WD" evidence="3">
    <location>
        <begin position="665"/>
        <end position="699"/>
    </location>
</feature>
<dbReference type="PRINTS" id="PR00320">
    <property type="entry name" value="GPROTEINBRPT"/>
</dbReference>
<evidence type="ECO:0000313" key="7">
    <source>
        <dbReference type="Proteomes" id="UP001500665"/>
    </source>
</evidence>
<dbReference type="Gene3D" id="2.130.10.10">
    <property type="entry name" value="YVTN repeat-like/Quinoprotein amine dehydrogenase"/>
    <property type="match status" value="2"/>
</dbReference>
<dbReference type="Pfam" id="PF00400">
    <property type="entry name" value="WD40"/>
    <property type="match status" value="6"/>
</dbReference>
<dbReference type="CDD" id="cd00200">
    <property type="entry name" value="WD40"/>
    <property type="match status" value="1"/>
</dbReference>
<evidence type="ECO:0000313" key="6">
    <source>
        <dbReference type="EMBL" id="GAA0964290.1"/>
    </source>
</evidence>
<keyword evidence="7" id="KW-1185">Reference proteome</keyword>
<dbReference type="EMBL" id="BAAAHH010000033">
    <property type="protein sequence ID" value="GAA0964290.1"/>
    <property type="molecule type" value="Genomic_DNA"/>
</dbReference>
<dbReference type="CDD" id="cd14014">
    <property type="entry name" value="STKc_PknB_like"/>
    <property type="match status" value="1"/>
</dbReference>
<dbReference type="SMART" id="SM00320">
    <property type="entry name" value="WD40"/>
    <property type="match status" value="7"/>
</dbReference>